<comment type="subcellular location">
    <subcellularLocation>
        <location evidence="1">Nucleus</location>
        <location evidence="1">Nucleolus</location>
    </subcellularLocation>
</comment>
<evidence type="ECO:0000256" key="6">
    <source>
        <dbReference type="ARBA" id="ARBA00023274"/>
    </source>
</evidence>
<proteinExistence type="inferred from homology"/>
<keyword evidence="8" id="KW-1133">Transmembrane helix</keyword>
<evidence type="ECO:0000256" key="2">
    <source>
        <dbReference type="ARBA" id="ARBA00007465"/>
    </source>
</evidence>
<dbReference type="GO" id="GO:0042274">
    <property type="term" value="P:ribosomal small subunit biogenesis"/>
    <property type="evidence" value="ECO:0007669"/>
    <property type="project" value="TreeGrafter"/>
</dbReference>
<keyword evidence="8" id="KW-0812">Transmembrane</keyword>
<feature type="transmembrane region" description="Helical" evidence="8">
    <location>
        <begin position="345"/>
        <end position="372"/>
    </location>
</feature>
<evidence type="ECO:0000256" key="5">
    <source>
        <dbReference type="ARBA" id="ARBA00023242"/>
    </source>
</evidence>
<dbReference type="SUPFAM" id="SSF55174">
    <property type="entry name" value="Alpha-L RNA-binding motif"/>
    <property type="match status" value="1"/>
</dbReference>
<keyword evidence="8" id="KW-0472">Membrane</keyword>
<evidence type="ECO:0000256" key="8">
    <source>
        <dbReference type="SAM" id="Phobius"/>
    </source>
</evidence>
<evidence type="ECO:0000259" key="9">
    <source>
        <dbReference type="SMART" id="SM01390"/>
    </source>
</evidence>
<dbReference type="Pfam" id="PF01479">
    <property type="entry name" value="S4"/>
    <property type="match status" value="1"/>
</dbReference>
<keyword evidence="5" id="KW-0539">Nucleus</keyword>
<dbReference type="RefSeq" id="XP_046061056.1">
    <property type="nucleotide sequence ID" value="XM_046205076.1"/>
</dbReference>
<reference evidence="10" key="1">
    <citation type="journal article" date="2021" name="Open Biol.">
        <title>Shared evolutionary footprints suggest mitochondrial oxidative damage underlies multiple complex I losses in fungi.</title>
        <authorList>
            <person name="Schikora-Tamarit M.A."/>
            <person name="Marcet-Houben M."/>
            <person name="Nosek J."/>
            <person name="Gabaldon T."/>
        </authorList>
    </citation>
    <scope>NUCLEOTIDE SEQUENCE</scope>
    <source>
        <strain evidence="10">CBS6075</strain>
    </source>
</reference>
<gene>
    <name evidence="10" type="ORF">OGAPHI_004040</name>
</gene>
<dbReference type="Pfam" id="PF00163">
    <property type="entry name" value="Ribosomal_S4"/>
    <property type="match status" value="1"/>
</dbReference>
<dbReference type="Proteomes" id="UP000769157">
    <property type="component" value="Unassembled WGS sequence"/>
</dbReference>
<dbReference type="InterPro" id="IPR002942">
    <property type="entry name" value="S4_RNA-bd"/>
</dbReference>
<dbReference type="GO" id="GO:0030515">
    <property type="term" value="F:snoRNA binding"/>
    <property type="evidence" value="ECO:0007669"/>
    <property type="project" value="TreeGrafter"/>
</dbReference>
<dbReference type="InterPro" id="IPR001912">
    <property type="entry name" value="Ribosomal_uS4_N"/>
</dbReference>
<keyword evidence="6" id="KW-0687">Ribonucleoprotein</keyword>
<organism evidence="10 11">
    <name type="scientific">Ogataea philodendri</name>
    <dbReference type="NCBI Taxonomy" id="1378263"/>
    <lineage>
        <taxon>Eukaryota</taxon>
        <taxon>Fungi</taxon>
        <taxon>Dikarya</taxon>
        <taxon>Ascomycota</taxon>
        <taxon>Saccharomycotina</taxon>
        <taxon>Pichiomycetes</taxon>
        <taxon>Pichiales</taxon>
        <taxon>Pichiaceae</taxon>
        <taxon>Ogataea</taxon>
    </lineage>
</organism>
<name>A0A9P8P5Y4_9ASCO</name>
<protein>
    <recommendedName>
        <fullName evidence="9">Small ribosomal subunit protein uS4 N-terminal domain-containing protein</fullName>
    </recommendedName>
</protein>
<keyword evidence="4 7" id="KW-0694">RNA-binding</keyword>
<dbReference type="GeneID" id="70236005"/>
<dbReference type="GO" id="GO:0019843">
    <property type="term" value="F:rRNA binding"/>
    <property type="evidence" value="ECO:0007669"/>
    <property type="project" value="InterPro"/>
</dbReference>
<comment type="caution">
    <text evidence="10">The sequence shown here is derived from an EMBL/GenBank/DDBJ whole genome shotgun (WGS) entry which is preliminary data.</text>
</comment>
<dbReference type="PANTHER" id="PTHR11831">
    <property type="entry name" value="30S 40S RIBOSOMAL PROTEIN"/>
    <property type="match status" value="1"/>
</dbReference>
<dbReference type="GO" id="GO:0034457">
    <property type="term" value="C:Mpp10 complex"/>
    <property type="evidence" value="ECO:0007669"/>
    <property type="project" value="TreeGrafter"/>
</dbReference>
<evidence type="ECO:0000313" key="11">
    <source>
        <dbReference type="Proteomes" id="UP000769157"/>
    </source>
</evidence>
<dbReference type="CDD" id="cd00165">
    <property type="entry name" value="S4"/>
    <property type="match status" value="1"/>
</dbReference>
<dbReference type="AlphaFoldDB" id="A0A9P8P5Y4"/>
<comment type="similarity">
    <text evidence="2">Belongs to the universal ribosomal protein uS4 family.</text>
</comment>
<keyword evidence="11" id="KW-1185">Reference proteome</keyword>
<evidence type="ECO:0000256" key="7">
    <source>
        <dbReference type="PROSITE-ProRule" id="PRU00182"/>
    </source>
</evidence>
<evidence type="ECO:0000256" key="3">
    <source>
        <dbReference type="ARBA" id="ARBA00022517"/>
    </source>
</evidence>
<feature type="domain" description="Small ribosomal subunit protein uS4 N-terminal" evidence="9">
    <location>
        <begin position="4"/>
        <end position="108"/>
    </location>
</feature>
<evidence type="ECO:0000256" key="4">
    <source>
        <dbReference type="ARBA" id="ARBA00022884"/>
    </source>
</evidence>
<evidence type="ECO:0000313" key="10">
    <source>
        <dbReference type="EMBL" id="KAH3665852.1"/>
    </source>
</evidence>
<dbReference type="GO" id="GO:0006364">
    <property type="term" value="P:rRNA processing"/>
    <property type="evidence" value="ECO:0007669"/>
    <property type="project" value="TreeGrafter"/>
</dbReference>
<accession>A0A9P8P5Y4</accession>
<evidence type="ECO:0000256" key="1">
    <source>
        <dbReference type="ARBA" id="ARBA00004604"/>
    </source>
</evidence>
<dbReference type="EMBL" id="JAEUBE010000295">
    <property type="protein sequence ID" value="KAH3665852.1"/>
    <property type="molecule type" value="Genomic_DNA"/>
</dbReference>
<dbReference type="OrthoDB" id="10248812at2759"/>
<reference evidence="10" key="2">
    <citation type="submission" date="2021-01" db="EMBL/GenBank/DDBJ databases">
        <authorList>
            <person name="Schikora-Tamarit M.A."/>
        </authorList>
    </citation>
    <scope>NUCLEOTIDE SEQUENCE</scope>
    <source>
        <strain evidence="10">CBS6075</strain>
    </source>
</reference>
<dbReference type="GO" id="GO:0032040">
    <property type="term" value="C:small-subunit processome"/>
    <property type="evidence" value="ECO:0007669"/>
    <property type="project" value="TreeGrafter"/>
</dbReference>
<keyword evidence="3" id="KW-0690">Ribosome biogenesis</keyword>
<dbReference type="InterPro" id="IPR022801">
    <property type="entry name" value="Ribosomal_uS4"/>
</dbReference>
<dbReference type="SMART" id="SM01390">
    <property type="entry name" value="Ribosomal_S4"/>
    <property type="match status" value="1"/>
</dbReference>
<sequence length="399" mass="46777">MVRKLKHHEQKLLKKVDFLDWKQDQGHRDTQVMRTYHIQNREDYHKYNKICGNIRKIARKLALLQPNDPFRIKHEQLLLDKLYGMGVLATKSKISDLENKVTVSALCRRRIGVVMCRFKMAETISDAVKFVEQGHVRVGPDVITDPAFLVTRNMEDYLQWTDGSKIKHNLLNAEEILFSFDSYEDDNINVFLNTYTLRDGYYHGPGSEDSDTLSRLEIMVKKYDSNRILSNILYQELIFNLSSVDRPPKSECGWFGCGSNKVEYVDIEPIKISNKVYDYKDHQLVNVRILYYQLVHFGIQVGFYGSKFVVVVNHMEDEIFLANEMSSESEEHPGWSRVIEDHESWIITILSMVFLAMAAGTMYVLVLFNNLLTNRASRHKGRNWTDDEKQRLIREFFKR</sequence>
<dbReference type="PANTHER" id="PTHR11831:SF1">
    <property type="entry name" value="U3 SMALL NUCLEOLAR RIBONUCLEOPROTEIN PROTEIN IMP3"/>
    <property type="match status" value="1"/>
</dbReference>
<dbReference type="PROSITE" id="PS50889">
    <property type="entry name" value="S4"/>
    <property type="match status" value="1"/>
</dbReference>